<name>A0A5C5UU98_9BACT</name>
<evidence type="ECO:0000256" key="8">
    <source>
        <dbReference type="ARBA" id="ARBA00022563"/>
    </source>
</evidence>
<evidence type="ECO:0000313" key="13">
    <source>
        <dbReference type="EMBL" id="TWT29658.1"/>
    </source>
</evidence>
<evidence type="ECO:0000256" key="10">
    <source>
        <dbReference type="ARBA" id="ARBA00030468"/>
    </source>
</evidence>
<protein>
    <recommendedName>
        <fullName evidence="6 12">Methenyltetrahydromethanopterin cyclohydrolase</fullName>
        <ecNumber evidence="5 12">3.5.4.27</ecNumber>
    </recommendedName>
    <alternativeName>
        <fullName evidence="10 12">Methenyl-H4MPT cyclohydrolase</fullName>
    </alternativeName>
</protein>
<comment type="function">
    <text evidence="1 12">Catalyzes the hydrolysis of methenyl-H(4)MPT(+) to 5-formyl-H(4)MPT.</text>
</comment>
<dbReference type="NCBIfam" id="TIGR03120">
    <property type="entry name" value="one_C_mch"/>
    <property type="match status" value="1"/>
</dbReference>
<evidence type="ECO:0000313" key="14">
    <source>
        <dbReference type="Proteomes" id="UP000318878"/>
    </source>
</evidence>
<dbReference type="EMBL" id="SJPF01000007">
    <property type="protein sequence ID" value="TWT29658.1"/>
    <property type="molecule type" value="Genomic_DNA"/>
</dbReference>
<dbReference type="EC" id="3.5.4.27" evidence="5 12"/>
<comment type="pathway">
    <text evidence="3 12">One-carbon metabolism; formaldehyde degradation; formate from formaldehyde (H(4)MPT route): step 3/5.</text>
</comment>
<dbReference type="GO" id="GO:0018759">
    <property type="term" value="F:methenyltetrahydromethanopterin cyclohydrolase activity"/>
    <property type="evidence" value="ECO:0007669"/>
    <property type="project" value="UniProtKB-UniRule"/>
</dbReference>
<dbReference type="GO" id="GO:0006730">
    <property type="term" value="P:one-carbon metabolic process"/>
    <property type="evidence" value="ECO:0007669"/>
    <property type="project" value="UniProtKB-UniRule"/>
</dbReference>
<keyword evidence="7 12" id="KW-0963">Cytoplasm</keyword>
<evidence type="ECO:0000256" key="5">
    <source>
        <dbReference type="ARBA" id="ARBA00012765"/>
    </source>
</evidence>
<evidence type="ECO:0000256" key="7">
    <source>
        <dbReference type="ARBA" id="ARBA00022490"/>
    </source>
</evidence>
<evidence type="ECO:0000256" key="2">
    <source>
        <dbReference type="ARBA" id="ARBA00004496"/>
    </source>
</evidence>
<dbReference type="UniPathway" id="UPA00562">
    <property type="reaction ID" value="UER00703"/>
</dbReference>
<dbReference type="GO" id="GO:0046294">
    <property type="term" value="P:formaldehyde catabolic process"/>
    <property type="evidence" value="ECO:0007669"/>
    <property type="project" value="UniProtKB-UniRule"/>
</dbReference>
<evidence type="ECO:0000256" key="6">
    <source>
        <dbReference type="ARBA" id="ARBA00020597"/>
    </source>
</evidence>
<dbReference type="Gene3D" id="3.10.340.11">
    <property type="entry name" value="Methenyltetrahydromethanopterin Cyclohydrolase, Chain A, domain 1"/>
    <property type="match status" value="1"/>
</dbReference>
<comment type="catalytic activity">
    <reaction evidence="11 12">
        <text>5,10-methenyl-5,6,7,8-tetrahydromethanopterin + H2O = N(5)-formyl-5,6,7,8-tetrahydromethanopterin + H(+)</text>
        <dbReference type="Rhea" id="RHEA:19053"/>
        <dbReference type="ChEBI" id="CHEBI:15377"/>
        <dbReference type="ChEBI" id="CHEBI:15378"/>
        <dbReference type="ChEBI" id="CHEBI:58018"/>
        <dbReference type="ChEBI" id="CHEBI:58337"/>
        <dbReference type="EC" id="3.5.4.27"/>
    </reaction>
</comment>
<keyword evidence="9 12" id="KW-0378">Hydrolase</keyword>
<gene>
    <name evidence="12 13" type="primary">mch</name>
    <name evidence="13" type="ORF">Enr8_48460</name>
</gene>
<dbReference type="RefSeq" id="WP_222434941.1">
    <property type="nucleotide sequence ID" value="NZ_SJPF01000007.1"/>
</dbReference>
<keyword evidence="8 12" id="KW-0554">One-carbon metabolism</keyword>
<comment type="similarity">
    <text evidence="4 12">Belongs to the MCH family.</text>
</comment>
<evidence type="ECO:0000256" key="9">
    <source>
        <dbReference type="ARBA" id="ARBA00022801"/>
    </source>
</evidence>
<organism evidence="13 14">
    <name type="scientific">Blastopirellula retiformator</name>
    <dbReference type="NCBI Taxonomy" id="2527970"/>
    <lineage>
        <taxon>Bacteria</taxon>
        <taxon>Pseudomonadati</taxon>
        <taxon>Planctomycetota</taxon>
        <taxon>Planctomycetia</taxon>
        <taxon>Pirellulales</taxon>
        <taxon>Pirellulaceae</taxon>
        <taxon>Blastopirellula</taxon>
    </lineage>
</organism>
<dbReference type="InterPro" id="IPR003209">
    <property type="entry name" value="METHMP_CycHdrlase"/>
</dbReference>
<dbReference type="AlphaFoldDB" id="A0A5C5UU98"/>
<reference evidence="13 14" key="1">
    <citation type="submission" date="2019-02" db="EMBL/GenBank/DDBJ databases">
        <title>Deep-cultivation of Planctomycetes and their phenomic and genomic characterization uncovers novel biology.</title>
        <authorList>
            <person name="Wiegand S."/>
            <person name="Jogler M."/>
            <person name="Boedeker C."/>
            <person name="Pinto D."/>
            <person name="Vollmers J."/>
            <person name="Rivas-Marin E."/>
            <person name="Kohn T."/>
            <person name="Peeters S.H."/>
            <person name="Heuer A."/>
            <person name="Rast P."/>
            <person name="Oberbeckmann S."/>
            <person name="Bunk B."/>
            <person name="Jeske O."/>
            <person name="Meyerdierks A."/>
            <person name="Storesund J.E."/>
            <person name="Kallscheuer N."/>
            <person name="Luecker S."/>
            <person name="Lage O.M."/>
            <person name="Pohl T."/>
            <person name="Merkel B.J."/>
            <person name="Hornburger P."/>
            <person name="Mueller R.-W."/>
            <person name="Bruemmer F."/>
            <person name="Labrenz M."/>
            <person name="Spormann A.M."/>
            <person name="Op Den Camp H."/>
            <person name="Overmann J."/>
            <person name="Amann R."/>
            <person name="Jetten M.S.M."/>
            <person name="Mascher T."/>
            <person name="Medema M.H."/>
            <person name="Devos D.P."/>
            <person name="Kaster A.-K."/>
            <person name="Ovreas L."/>
            <person name="Rohde M."/>
            <person name="Galperin M.Y."/>
            <person name="Jogler C."/>
        </authorList>
    </citation>
    <scope>NUCLEOTIDE SEQUENCE [LARGE SCALE GENOMIC DNA]</scope>
    <source>
        <strain evidence="13 14">Enr8</strain>
    </source>
</reference>
<keyword evidence="14" id="KW-1185">Reference proteome</keyword>
<accession>A0A5C5UU98</accession>
<dbReference type="HAMAP" id="MF_00486">
    <property type="entry name" value="McH"/>
    <property type="match status" value="1"/>
</dbReference>
<evidence type="ECO:0000256" key="4">
    <source>
        <dbReference type="ARBA" id="ARBA00006902"/>
    </source>
</evidence>
<dbReference type="Gene3D" id="3.30.1030.10">
    <property type="entry name" value="Methenyltetrahydromethanopterin Cyclohydrolase, Chain A, domain 2"/>
    <property type="match status" value="1"/>
</dbReference>
<dbReference type="Proteomes" id="UP000318878">
    <property type="component" value="Unassembled WGS sequence"/>
</dbReference>
<proteinExistence type="inferred from homology"/>
<comment type="caution">
    <text evidence="13">The sequence shown here is derived from an EMBL/GenBank/DDBJ whole genome shotgun (WGS) entry which is preliminary data.</text>
</comment>
<evidence type="ECO:0000256" key="1">
    <source>
        <dbReference type="ARBA" id="ARBA00004058"/>
    </source>
</evidence>
<evidence type="ECO:0000256" key="11">
    <source>
        <dbReference type="ARBA" id="ARBA00048684"/>
    </source>
</evidence>
<dbReference type="GO" id="GO:0005737">
    <property type="term" value="C:cytoplasm"/>
    <property type="evidence" value="ECO:0007669"/>
    <property type="project" value="UniProtKB-SubCell"/>
</dbReference>
<dbReference type="SUPFAM" id="SSF56199">
    <property type="entry name" value="Methenyltetrahydromethanopterin cyclohydrolase"/>
    <property type="match status" value="1"/>
</dbReference>
<dbReference type="Pfam" id="PF02289">
    <property type="entry name" value="MCH"/>
    <property type="match status" value="1"/>
</dbReference>
<evidence type="ECO:0000256" key="12">
    <source>
        <dbReference type="HAMAP-Rule" id="MF_00486"/>
    </source>
</evidence>
<sequence length="313" mass="33757">MNLNQRAFELAQAIVDQPEQYQAAILTAECGVQLIDVGVNAPGGQEAGRKLAEVCLAGLADVNFTLGSLEGIPLDVHVKTEQPVVACMGSQYAGWKILHGDFFAMASGPMRAIAGKEPLITKLDLAESADVAVGVLETSQLPPDDVCREIAKQCGVEPSQLRLLVARTASIAGHVQIVARSVETALHKLHELKFDLRKIVKAEGFAPLPPIAANDVQGIGRTNDAILYGGQVTLWVDADDEQILEAGQQLPSNSSPAYGTPFEKILRDANFDFYQIDPMLFSPAQVTLMNVNNEQLHTFGETSEPLLKESFEL</sequence>
<comment type="subcellular location">
    <subcellularLocation>
        <location evidence="2 12">Cytoplasm</location>
    </subcellularLocation>
</comment>
<evidence type="ECO:0000256" key="3">
    <source>
        <dbReference type="ARBA" id="ARBA00005087"/>
    </source>
</evidence>